<sequence>MSAFGRHLGIAFQYVDDVLGIWGESAQTGKPRGSDVRARKLSLPIAYVLGLGTPAAETVSAAYASGELLSDRECGEVIAAVEEAGARSWAMAGAERHIAAALDCLDNLTSQPGPAAELQALAHLLLRRNH</sequence>
<dbReference type="STRING" id="679197.HMPREF9336_00581"/>
<evidence type="ECO:0000256" key="1">
    <source>
        <dbReference type="ARBA" id="ARBA00005128"/>
    </source>
</evidence>
<dbReference type="Gene3D" id="1.10.600.10">
    <property type="entry name" value="Farnesyl Diphosphate Synthase"/>
    <property type="match status" value="1"/>
</dbReference>
<dbReference type="OrthoDB" id="4497239at2"/>
<dbReference type="HOGENOM" id="CLU_014015_9_0_11"/>
<evidence type="ECO:0000313" key="2">
    <source>
        <dbReference type="EMBL" id="EFV14551.1"/>
    </source>
</evidence>
<dbReference type="InterPro" id="IPR008949">
    <property type="entry name" value="Isoprenoid_synthase_dom_sf"/>
</dbReference>
<dbReference type="Pfam" id="PF00348">
    <property type="entry name" value="polyprenyl_synt"/>
    <property type="match status" value="1"/>
</dbReference>
<evidence type="ECO:0000313" key="3">
    <source>
        <dbReference type="Proteomes" id="UP000004816"/>
    </source>
</evidence>
<dbReference type="GO" id="GO:0004659">
    <property type="term" value="F:prenyltransferase activity"/>
    <property type="evidence" value="ECO:0007669"/>
    <property type="project" value="InterPro"/>
</dbReference>
<dbReference type="PANTHER" id="PTHR12001:SF86">
    <property type="entry name" value="GERANYLGERANYL DIPHOSPHATE SYNTHASE"/>
    <property type="match status" value="1"/>
</dbReference>
<reference evidence="2 3" key="1">
    <citation type="journal article" date="2011" name="Stand. Genomic Sci.">
        <title>High quality draft genome sequence of Segniliparus rugosus CDC 945(T)= (ATCC BAA-974(T)).</title>
        <authorList>
            <person name="Earl A.M."/>
            <person name="Desjardins C.A."/>
            <person name="Fitzgerald M.G."/>
            <person name="Arachchi H.M."/>
            <person name="Zeng Q."/>
            <person name="Mehta T."/>
            <person name="Griggs A."/>
            <person name="Birren B.W."/>
            <person name="Toney N.C."/>
            <person name="Carr J."/>
            <person name="Posey J."/>
            <person name="Butler W.R."/>
        </authorList>
    </citation>
    <scope>NUCLEOTIDE SEQUENCE [LARGE SCALE GENOMIC DNA]</scope>
    <source>
        <strain evidence="3">ATCC BAA-974 / DSM 45345 / CCUG 50838 / CIP 108380 / JCM 13579 / CDC 945</strain>
    </source>
</reference>
<dbReference type="GO" id="GO:0008299">
    <property type="term" value="P:isoprenoid biosynthetic process"/>
    <property type="evidence" value="ECO:0007669"/>
    <property type="project" value="InterPro"/>
</dbReference>
<accession>E5XM61</accession>
<dbReference type="SUPFAM" id="SSF48576">
    <property type="entry name" value="Terpenoid synthases"/>
    <property type="match status" value="1"/>
</dbReference>
<proteinExistence type="predicted"/>
<keyword evidence="3" id="KW-1185">Reference proteome</keyword>
<dbReference type="InterPro" id="IPR000092">
    <property type="entry name" value="Polyprenyl_synt"/>
</dbReference>
<name>E5XM61_SEGRC</name>
<dbReference type="Proteomes" id="UP000004816">
    <property type="component" value="Unassembled WGS sequence"/>
</dbReference>
<dbReference type="EMBL" id="ACZI02000003">
    <property type="protein sequence ID" value="EFV14551.1"/>
    <property type="molecule type" value="Genomic_DNA"/>
</dbReference>
<organism evidence="2 3">
    <name type="scientific">Segniliparus rugosus (strain ATCC BAA-974 / DSM 45345 / CCUG 50838 / CIP 108380 / JCM 13579 / CDC 945)</name>
    <dbReference type="NCBI Taxonomy" id="679197"/>
    <lineage>
        <taxon>Bacteria</taxon>
        <taxon>Bacillati</taxon>
        <taxon>Actinomycetota</taxon>
        <taxon>Actinomycetes</taxon>
        <taxon>Mycobacteriales</taxon>
        <taxon>Segniliparaceae</taxon>
        <taxon>Segniliparus</taxon>
    </lineage>
</organism>
<dbReference type="PANTHER" id="PTHR12001">
    <property type="entry name" value="GERANYLGERANYL PYROPHOSPHATE SYNTHASE"/>
    <property type="match status" value="1"/>
</dbReference>
<comment type="caution">
    <text evidence="2">The sequence shown here is derived from an EMBL/GenBank/DDBJ whole genome shotgun (WGS) entry which is preliminary data.</text>
</comment>
<gene>
    <name evidence="2" type="ORF">HMPREF9336_00581</name>
</gene>
<dbReference type="AlphaFoldDB" id="E5XM61"/>
<protein>
    <submittedName>
        <fullName evidence="2">Uncharacterized protein</fullName>
    </submittedName>
</protein>
<dbReference type="eggNOG" id="COG0142">
    <property type="taxonomic scope" value="Bacteria"/>
</dbReference>
<comment type="pathway">
    <text evidence="1">Isoprenoid biosynthesis.</text>
</comment>